<name>A0ABN3CI98_9ACTN</name>
<accession>A0ABN3CI98</accession>
<reference evidence="1 2" key="1">
    <citation type="journal article" date="2019" name="Int. J. Syst. Evol. Microbiol.">
        <title>The Global Catalogue of Microorganisms (GCM) 10K type strain sequencing project: providing services to taxonomists for standard genome sequencing and annotation.</title>
        <authorList>
            <consortium name="The Broad Institute Genomics Platform"/>
            <consortium name="The Broad Institute Genome Sequencing Center for Infectious Disease"/>
            <person name="Wu L."/>
            <person name="Ma J."/>
        </authorList>
    </citation>
    <scope>NUCLEOTIDE SEQUENCE [LARGE SCALE GENOMIC DNA]</scope>
    <source>
        <strain evidence="1 2">JCM 16114</strain>
    </source>
</reference>
<organism evidence="1 2">
    <name type="scientific">Nonomuraea monospora</name>
    <dbReference type="NCBI Taxonomy" id="568818"/>
    <lineage>
        <taxon>Bacteria</taxon>
        <taxon>Bacillati</taxon>
        <taxon>Actinomycetota</taxon>
        <taxon>Actinomycetes</taxon>
        <taxon>Streptosporangiales</taxon>
        <taxon>Streptosporangiaceae</taxon>
        <taxon>Nonomuraea</taxon>
    </lineage>
</organism>
<dbReference type="EMBL" id="BAAAQX010000010">
    <property type="protein sequence ID" value="GAA2208997.1"/>
    <property type="molecule type" value="Genomic_DNA"/>
</dbReference>
<sequence>MQAFLHVGGTPDRIQDVVDPGPFHETVVDADLADALAAGGHREVLHRIFLRHRVLVVVAERAEEVLQRLLDDLVPREIEFPGAHAEVFLAHLEELVPFV</sequence>
<comment type="caution">
    <text evidence="1">The sequence shown here is derived from an EMBL/GenBank/DDBJ whole genome shotgun (WGS) entry which is preliminary data.</text>
</comment>
<protein>
    <submittedName>
        <fullName evidence="1">Uncharacterized protein</fullName>
    </submittedName>
</protein>
<evidence type="ECO:0000313" key="1">
    <source>
        <dbReference type="EMBL" id="GAA2208997.1"/>
    </source>
</evidence>
<keyword evidence="2" id="KW-1185">Reference proteome</keyword>
<evidence type="ECO:0000313" key="2">
    <source>
        <dbReference type="Proteomes" id="UP001499843"/>
    </source>
</evidence>
<proteinExistence type="predicted"/>
<dbReference type="Proteomes" id="UP001499843">
    <property type="component" value="Unassembled WGS sequence"/>
</dbReference>
<gene>
    <name evidence="1" type="ORF">GCM10009850_044550</name>
</gene>